<name>A0A9E6R7P5_9HYPH</name>
<dbReference type="EMBL" id="CP081869">
    <property type="protein sequence ID" value="QZN99533.1"/>
    <property type="molecule type" value="Genomic_DNA"/>
</dbReference>
<keyword evidence="3" id="KW-1185">Reference proteome</keyword>
<dbReference type="Proteomes" id="UP000825701">
    <property type="component" value="Chromosome"/>
</dbReference>
<dbReference type="KEGG" id="cmet:K6K41_22945"/>
<proteinExistence type="predicted"/>
<evidence type="ECO:0000256" key="1">
    <source>
        <dbReference type="SAM" id="MobiDB-lite"/>
    </source>
</evidence>
<protein>
    <submittedName>
        <fullName evidence="2">Uncharacterized protein</fullName>
    </submittedName>
</protein>
<feature type="region of interest" description="Disordered" evidence="1">
    <location>
        <begin position="1"/>
        <end position="30"/>
    </location>
</feature>
<organism evidence="2 3">
    <name type="scientific">Chenggangzhangella methanolivorans</name>
    <dbReference type="NCBI Taxonomy" id="1437009"/>
    <lineage>
        <taxon>Bacteria</taxon>
        <taxon>Pseudomonadati</taxon>
        <taxon>Pseudomonadota</taxon>
        <taxon>Alphaproteobacteria</taxon>
        <taxon>Hyphomicrobiales</taxon>
        <taxon>Methylopilaceae</taxon>
        <taxon>Chenggangzhangella</taxon>
    </lineage>
</organism>
<accession>A0A9E6R7P5</accession>
<sequence>MSGSVVDRDIFGNPIEQAGERRGRPKHKPTEQSRMVVQVMSAVNKRNGEIAEAIGISEPTLRKAYKSELHNGRAQIRAEVLFRMMEQVRAGNVSAMNLILRQFDQADVTEAARYFDGAEPPQPRQTQIGKKEAAAEAATTAGVGTDWGDDLHPGGLKLN</sequence>
<gene>
    <name evidence="2" type="ORF">K6K41_22945</name>
</gene>
<dbReference type="AlphaFoldDB" id="A0A9E6R7P5"/>
<feature type="region of interest" description="Disordered" evidence="1">
    <location>
        <begin position="117"/>
        <end position="159"/>
    </location>
</feature>
<evidence type="ECO:0000313" key="3">
    <source>
        <dbReference type="Proteomes" id="UP000825701"/>
    </source>
</evidence>
<dbReference type="RefSeq" id="WP_261402615.1">
    <property type="nucleotide sequence ID" value="NZ_CP081869.1"/>
</dbReference>
<evidence type="ECO:0000313" key="2">
    <source>
        <dbReference type="EMBL" id="QZN99533.1"/>
    </source>
</evidence>
<feature type="compositionally biased region" description="Basic and acidic residues" evidence="1">
    <location>
        <begin position="1"/>
        <end position="10"/>
    </location>
</feature>
<reference evidence="2" key="1">
    <citation type="submission" date="2021-08" db="EMBL/GenBank/DDBJ databases">
        <authorList>
            <person name="Zhang H."/>
            <person name="Xu M."/>
            <person name="Yu Z."/>
            <person name="Yang L."/>
            <person name="Cai Y."/>
        </authorList>
    </citation>
    <scope>NUCLEOTIDE SEQUENCE</scope>
    <source>
        <strain evidence="2">CHL1</strain>
    </source>
</reference>